<feature type="binding site" evidence="10">
    <location>
        <position position="50"/>
    </location>
    <ligand>
        <name>Mg(2+)</name>
        <dbReference type="ChEBI" id="CHEBI:18420"/>
    </ligand>
</feature>
<dbReference type="HAMAP" id="MF_01405">
    <property type="entry name" value="Non_canon_purine_NTPase"/>
    <property type="match status" value="1"/>
</dbReference>
<feature type="binding site" evidence="10">
    <location>
        <begin position="165"/>
        <end position="168"/>
    </location>
    <ligand>
        <name>substrate</name>
    </ligand>
</feature>
<proteinExistence type="inferred from homology"/>
<dbReference type="AlphaFoldDB" id="A0A3A1WG00"/>
<keyword evidence="5 10" id="KW-0378">Hydrolase</keyword>
<dbReference type="Proteomes" id="UP000265750">
    <property type="component" value="Unassembled WGS sequence"/>
</dbReference>
<evidence type="ECO:0000256" key="3">
    <source>
        <dbReference type="ARBA" id="ARBA00022723"/>
    </source>
</evidence>
<sequence>MTQDLPLDPARGPLLVASHNAGKIAEFRELLGPLGFRVVSAAEKDLPEPEETGATFEENARIKALAAARATGLPALSDDSGLAVDALGGDPGIYSARWAGPGKDFAMAMRQVEEKLQAAGAHEPAQRTGRFVAVLCLAFPDGATREFRGEIEGTIVWPPRGALGFGYDPCFLPEGETRTFGEMASDEKHGWVPGQDTALSHRARAFRLFARESLGVS</sequence>
<dbReference type="RefSeq" id="WP_119540921.1">
    <property type="nucleotide sequence ID" value="NZ_QYRN01000008.1"/>
</dbReference>
<evidence type="ECO:0000256" key="6">
    <source>
        <dbReference type="ARBA" id="ARBA00022842"/>
    </source>
</evidence>
<dbReference type="GO" id="GO:0005829">
    <property type="term" value="C:cytosol"/>
    <property type="evidence" value="ECO:0007669"/>
    <property type="project" value="TreeGrafter"/>
</dbReference>
<comment type="subunit">
    <text evidence="2 10">Homodimer.</text>
</comment>
<keyword evidence="3 10" id="KW-0479">Metal-binding</keyword>
<dbReference type="InterPro" id="IPR020922">
    <property type="entry name" value="dITP/XTP_pyrophosphatase"/>
</dbReference>
<dbReference type="InterPro" id="IPR002637">
    <property type="entry name" value="RdgB/HAM1"/>
</dbReference>
<accession>A0A3A1WG00</accession>
<keyword evidence="6 10" id="KW-0460">Magnesium</keyword>
<organism evidence="12 13">
    <name type="scientific">Aureimonas flava</name>
    <dbReference type="NCBI Taxonomy" id="2320271"/>
    <lineage>
        <taxon>Bacteria</taxon>
        <taxon>Pseudomonadati</taxon>
        <taxon>Pseudomonadota</taxon>
        <taxon>Alphaproteobacteria</taxon>
        <taxon>Hyphomicrobiales</taxon>
        <taxon>Aurantimonadaceae</taxon>
        <taxon>Aureimonas</taxon>
    </lineage>
</organism>
<evidence type="ECO:0000256" key="1">
    <source>
        <dbReference type="ARBA" id="ARBA00008023"/>
    </source>
</evidence>
<evidence type="ECO:0000256" key="4">
    <source>
        <dbReference type="ARBA" id="ARBA00022741"/>
    </source>
</evidence>
<feature type="binding site" evidence="10">
    <location>
        <position position="79"/>
    </location>
    <ligand>
        <name>Mg(2+)</name>
        <dbReference type="ChEBI" id="CHEBI:18420"/>
    </ligand>
</feature>
<keyword evidence="7 10" id="KW-0546">Nucleotide metabolism</keyword>
<dbReference type="EC" id="3.6.1.66" evidence="10"/>
<evidence type="ECO:0000256" key="10">
    <source>
        <dbReference type="HAMAP-Rule" id="MF_01405"/>
    </source>
</evidence>
<comment type="similarity">
    <text evidence="1 10 11">Belongs to the HAM1 NTPase family.</text>
</comment>
<evidence type="ECO:0000313" key="13">
    <source>
        <dbReference type="Proteomes" id="UP000265750"/>
    </source>
</evidence>
<name>A0A3A1WG00_9HYPH</name>
<comment type="caution">
    <text evidence="12">The sequence shown here is derived from an EMBL/GenBank/DDBJ whole genome shotgun (WGS) entry which is preliminary data.</text>
</comment>
<comment type="function">
    <text evidence="10">Pyrophosphatase that catalyzes the hydrolysis of nucleoside triphosphates to their monophosphate derivatives, with a high preference for the non-canonical purine nucleotides XTP (xanthosine triphosphate), dITP (deoxyinosine triphosphate) and ITP. Seems to function as a house-cleaning enzyme that removes non-canonical purine nucleotides from the nucleotide pool, thus preventing their incorporation into DNA/RNA and avoiding chromosomal lesions.</text>
</comment>
<keyword evidence="4 10" id="KW-0547">Nucleotide-binding</keyword>
<dbReference type="FunFam" id="3.90.950.10:FF:000001">
    <property type="entry name" value="dITP/XTP pyrophosphatase"/>
    <property type="match status" value="1"/>
</dbReference>
<dbReference type="CDD" id="cd00515">
    <property type="entry name" value="HAM1"/>
    <property type="match status" value="1"/>
</dbReference>
<feature type="binding site" evidence="10">
    <location>
        <position position="80"/>
    </location>
    <ligand>
        <name>substrate</name>
    </ligand>
</feature>
<feature type="binding site" evidence="10">
    <location>
        <begin position="201"/>
        <end position="202"/>
    </location>
    <ligand>
        <name>substrate</name>
    </ligand>
</feature>
<evidence type="ECO:0000256" key="11">
    <source>
        <dbReference type="RuleBase" id="RU003781"/>
    </source>
</evidence>
<protein>
    <recommendedName>
        <fullName evidence="10">dITP/XTP pyrophosphatase</fullName>
        <ecNumber evidence="10">3.6.1.66</ecNumber>
    </recommendedName>
    <alternativeName>
        <fullName evidence="10">Non-canonical purine NTP pyrophosphatase</fullName>
    </alternativeName>
    <alternativeName>
        <fullName evidence="10">Non-standard purine NTP pyrophosphatase</fullName>
    </alternativeName>
    <alternativeName>
        <fullName evidence="10">Nucleoside-triphosphate diphosphatase</fullName>
    </alternativeName>
    <alternativeName>
        <fullName evidence="10">Nucleoside-triphosphate pyrophosphatase</fullName>
        <shortName evidence="10">NTPase</shortName>
    </alternativeName>
</protein>
<comment type="catalytic activity">
    <reaction evidence="9 10">
        <text>XTP + H2O = XMP + diphosphate + H(+)</text>
        <dbReference type="Rhea" id="RHEA:28610"/>
        <dbReference type="ChEBI" id="CHEBI:15377"/>
        <dbReference type="ChEBI" id="CHEBI:15378"/>
        <dbReference type="ChEBI" id="CHEBI:33019"/>
        <dbReference type="ChEBI" id="CHEBI:57464"/>
        <dbReference type="ChEBI" id="CHEBI:61314"/>
        <dbReference type="EC" id="3.6.1.66"/>
    </reaction>
</comment>
<evidence type="ECO:0000256" key="7">
    <source>
        <dbReference type="ARBA" id="ARBA00023080"/>
    </source>
</evidence>
<evidence type="ECO:0000256" key="5">
    <source>
        <dbReference type="ARBA" id="ARBA00022801"/>
    </source>
</evidence>
<feature type="active site" description="Proton acceptor" evidence="10">
    <location>
        <position position="79"/>
    </location>
</feature>
<dbReference type="GO" id="GO:0036222">
    <property type="term" value="F:XTP diphosphatase activity"/>
    <property type="evidence" value="ECO:0007669"/>
    <property type="project" value="UniProtKB-UniRule"/>
</dbReference>
<dbReference type="GO" id="GO:0000166">
    <property type="term" value="F:nucleotide binding"/>
    <property type="evidence" value="ECO:0007669"/>
    <property type="project" value="UniProtKB-KW"/>
</dbReference>
<dbReference type="Gene3D" id="3.90.950.10">
    <property type="match status" value="1"/>
</dbReference>
<dbReference type="GO" id="GO:0046872">
    <property type="term" value="F:metal ion binding"/>
    <property type="evidence" value="ECO:0007669"/>
    <property type="project" value="UniProtKB-KW"/>
</dbReference>
<dbReference type="GO" id="GO:0009146">
    <property type="term" value="P:purine nucleoside triphosphate catabolic process"/>
    <property type="evidence" value="ECO:0007669"/>
    <property type="project" value="UniProtKB-UniRule"/>
</dbReference>
<dbReference type="PANTHER" id="PTHR11067">
    <property type="entry name" value="INOSINE TRIPHOSPHATE PYROPHOSPHATASE/HAM1 PROTEIN"/>
    <property type="match status" value="1"/>
</dbReference>
<dbReference type="GO" id="GO:0009117">
    <property type="term" value="P:nucleotide metabolic process"/>
    <property type="evidence" value="ECO:0007669"/>
    <property type="project" value="UniProtKB-KW"/>
</dbReference>
<dbReference type="NCBIfam" id="TIGR00042">
    <property type="entry name" value="RdgB/HAM1 family non-canonical purine NTP pyrophosphatase"/>
    <property type="match status" value="1"/>
</dbReference>
<comment type="cofactor">
    <cofactor evidence="10">
        <name>Mg(2+)</name>
        <dbReference type="ChEBI" id="CHEBI:18420"/>
    </cofactor>
    <text evidence="10">Binds 1 Mg(2+) ion per subunit.</text>
</comment>
<feature type="binding site" evidence="10">
    <location>
        <begin position="18"/>
        <end position="23"/>
    </location>
    <ligand>
        <name>substrate</name>
    </ligand>
</feature>
<evidence type="ECO:0000313" key="12">
    <source>
        <dbReference type="EMBL" id="RIX99096.1"/>
    </source>
</evidence>
<evidence type="ECO:0000256" key="9">
    <source>
        <dbReference type="ARBA" id="ARBA00052017"/>
    </source>
</evidence>
<comment type="catalytic activity">
    <reaction evidence="10">
        <text>ITP + H2O = IMP + diphosphate + H(+)</text>
        <dbReference type="Rhea" id="RHEA:29399"/>
        <dbReference type="ChEBI" id="CHEBI:15377"/>
        <dbReference type="ChEBI" id="CHEBI:15378"/>
        <dbReference type="ChEBI" id="CHEBI:33019"/>
        <dbReference type="ChEBI" id="CHEBI:58053"/>
        <dbReference type="ChEBI" id="CHEBI:61402"/>
        <dbReference type="EC" id="3.6.1.66"/>
    </reaction>
</comment>
<comment type="catalytic activity">
    <reaction evidence="8 10">
        <text>dITP + H2O = dIMP + diphosphate + H(+)</text>
        <dbReference type="Rhea" id="RHEA:28342"/>
        <dbReference type="ChEBI" id="CHEBI:15377"/>
        <dbReference type="ChEBI" id="CHEBI:15378"/>
        <dbReference type="ChEBI" id="CHEBI:33019"/>
        <dbReference type="ChEBI" id="CHEBI:61194"/>
        <dbReference type="ChEBI" id="CHEBI:61382"/>
        <dbReference type="EC" id="3.6.1.66"/>
    </reaction>
</comment>
<dbReference type="InterPro" id="IPR029001">
    <property type="entry name" value="ITPase-like_fam"/>
</dbReference>
<dbReference type="SUPFAM" id="SSF52972">
    <property type="entry name" value="ITPase-like"/>
    <property type="match status" value="1"/>
</dbReference>
<dbReference type="GO" id="GO:0017111">
    <property type="term" value="F:ribonucleoside triphosphate phosphatase activity"/>
    <property type="evidence" value="ECO:0007669"/>
    <property type="project" value="InterPro"/>
</dbReference>
<feature type="binding site" evidence="10">
    <location>
        <position position="188"/>
    </location>
    <ligand>
        <name>substrate</name>
    </ligand>
</feature>
<gene>
    <name evidence="12" type="primary">rdgB</name>
    <name evidence="12" type="ORF">D3218_15070</name>
</gene>
<dbReference type="GO" id="GO:0036220">
    <property type="term" value="F:ITP diphosphatase activity"/>
    <property type="evidence" value="ECO:0007669"/>
    <property type="project" value="UniProtKB-UniRule"/>
</dbReference>
<evidence type="ECO:0000256" key="8">
    <source>
        <dbReference type="ARBA" id="ARBA00051875"/>
    </source>
</evidence>
<dbReference type="Pfam" id="PF01725">
    <property type="entry name" value="Ham1p_like"/>
    <property type="match status" value="1"/>
</dbReference>
<reference evidence="13" key="1">
    <citation type="submission" date="2018-09" db="EMBL/GenBank/DDBJ databases">
        <authorList>
            <person name="Tuo L."/>
        </authorList>
    </citation>
    <scope>NUCLEOTIDE SEQUENCE [LARGE SCALE GENOMIC DNA]</scope>
    <source>
        <strain evidence="13">M2BS4Y-1</strain>
    </source>
</reference>
<dbReference type="EMBL" id="QYRN01000008">
    <property type="protein sequence ID" value="RIX99096.1"/>
    <property type="molecule type" value="Genomic_DNA"/>
</dbReference>
<keyword evidence="13" id="KW-1185">Reference proteome</keyword>
<dbReference type="PANTHER" id="PTHR11067:SF9">
    <property type="entry name" value="INOSINE TRIPHOSPHATE PYROPHOSPHATASE"/>
    <property type="match status" value="1"/>
</dbReference>
<dbReference type="GO" id="GO:0035870">
    <property type="term" value="F:dITP diphosphatase activity"/>
    <property type="evidence" value="ECO:0007669"/>
    <property type="project" value="UniProtKB-UniRule"/>
</dbReference>
<evidence type="ECO:0000256" key="2">
    <source>
        <dbReference type="ARBA" id="ARBA00011738"/>
    </source>
</evidence>
<dbReference type="OrthoDB" id="9807456at2"/>